<keyword evidence="2" id="KW-0479">Metal-binding</keyword>
<organism evidence="5 6">
    <name type="scientific">Phytophthora oleae</name>
    <dbReference type="NCBI Taxonomy" id="2107226"/>
    <lineage>
        <taxon>Eukaryota</taxon>
        <taxon>Sar</taxon>
        <taxon>Stramenopiles</taxon>
        <taxon>Oomycota</taxon>
        <taxon>Peronosporomycetes</taxon>
        <taxon>Peronosporales</taxon>
        <taxon>Peronosporaceae</taxon>
        <taxon>Phytophthora</taxon>
    </lineage>
</organism>
<keyword evidence="6" id="KW-1185">Reference proteome</keyword>
<comment type="caution">
    <text evidence="5">The sequence shown here is derived from an EMBL/GenBank/DDBJ whole genome shotgun (WGS) entry which is preliminary data.</text>
</comment>
<reference evidence="5 6" key="1">
    <citation type="submission" date="2024-09" db="EMBL/GenBank/DDBJ databases">
        <title>Genome sequencing and assembly of Phytophthora oleae, isolate VK10A, causative agent of rot of olive drupes.</title>
        <authorList>
            <person name="Conti Taguali S."/>
            <person name="Riolo M."/>
            <person name="La Spada F."/>
            <person name="Cacciola S.O."/>
            <person name="Dionisio G."/>
        </authorList>
    </citation>
    <scope>NUCLEOTIDE SEQUENCE [LARGE SCALE GENOMIC DNA]</scope>
    <source>
        <strain evidence="5 6">VK10A</strain>
    </source>
</reference>
<comment type="cofactor">
    <cofactor evidence="1">
        <name>Zn(2+)</name>
        <dbReference type="ChEBI" id="CHEBI:29105"/>
    </cofactor>
</comment>
<evidence type="ECO:0000256" key="3">
    <source>
        <dbReference type="ARBA" id="ARBA00022801"/>
    </source>
</evidence>
<evidence type="ECO:0008006" key="7">
    <source>
        <dbReference type="Google" id="ProtNLM"/>
    </source>
</evidence>
<dbReference type="InterPro" id="IPR051607">
    <property type="entry name" value="Metallo-dep_hydrolases"/>
</dbReference>
<dbReference type="PANTHER" id="PTHR11271:SF6">
    <property type="entry name" value="GUANINE DEAMINASE"/>
    <property type="match status" value="1"/>
</dbReference>
<evidence type="ECO:0000256" key="1">
    <source>
        <dbReference type="ARBA" id="ARBA00001947"/>
    </source>
</evidence>
<dbReference type="EMBL" id="JBIMZQ010000009">
    <property type="protein sequence ID" value="KAL3669086.1"/>
    <property type="molecule type" value="Genomic_DNA"/>
</dbReference>
<evidence type="ECO:0000313" key="6">
    <source>
        <dbReference type="Proteomes" id="UP001632037"/>
    </source>
</evidence>
<dbReference type="InterPro" id="IPR011059">
    <property type="entry name" value="Metal-dep_hydrolase_composite"/>
</dbReference>
<accession>A0ABD3FTS4</accession>
<name>A0ABD3FTS4_9STRA</name>
<dbReference type="GO" id="GO:0016787">
    <property type="term" value="F:hydrolase activity"/>
    <property type="evidence" value="ECO:0007669"/>
    <property type="project" value="UniProtKB-KW"/>
</dbReference>
<proteinExistence type="predicted"/>
<dbReference type="Proteomes" id="UP001632037">
    <property type="component" value="Unassembled WGS sequence"/>
</dbReference>
<dbReference type="AlphaFoldDB" id="A0ABD3FTS4"/>
<keyword evidence="4" id="KW-0862">Zinc</keyword>
<dbReference type="PANTHER" id="PTHR11271">
    <property type="entry name" value="GUANINE DEAMINASE"/>
    <property type="match status" value="1"/>
</dbReference>
<protein>
    <recommendedName>
        <fullName evidence="7">Guanine deaminase</fullName>
    </recommendedName>
</protein>
<evidence type="ECO:0000256" key="2">
    <source>
        <dbReference type="ARBA" id="ARBA00022723"/>
    </source>
</evidence>
<keyword evidence="3" id="KW-0378">Hydrolase</keyword>
<sequence length="103" mass="11431">MYTSKSSRRCGPRYVRGCVVHAPSRGHIELFQDAFLSIDISTGRIVSFHPKILPSDMELLSKSPSSDILVLPNTQFLMPGFVDTHVHAPQFPFMGTATDVPLM</sequence>
<evidence type="ECO:0000313" key="5">
    <source>
        <dbReference type="EMBL" id="KAL3669086.1"/>
    </source>
</evidence>
<evidence type="ECO:0000256" key="4">
    <source>
        <dbReference type="ARBA" id="ARBA00022833"/>
    </source>
</evidence>
<dbReference type="GO" id="GO:0046872">
    <property type="term" value="F:metal ion binding"/>
    <property type="evidence" value="ECO:0007669"/>
    <property type="project" value="UniProtKB-KW"/>
</dbReference>
<dbReference type="Gene3D" id="3.20.20.140">
    <property type="entry name" value="Metal-dependent hydrolases"/>
    <property type="match status" value="1"/>
</dbReference>
<dbReference type="Gene3D" id="2.30.40.10">
    <property type="entry name" value="Urease, subunit C, domain 1"/>
    <property type="match status" value="1"/>
</dbReference>
<gene>
    <name evidence="5" type="ORF">V7S43_005470</name>
</gene>